<comment type="caution">
    <text evidence="3">The sequence shown here is derived from an EMBL/GenBank/DDBJ whole genome shotgun (WGS) entry which is preliminary data.</text>
</comment>
<dbReference type="Pfam" id="PF17919">
    <property type="entry name" value="RT_RNaseH_2"/>
    <property type="match status" value="1"/>
</dbReference>
<dbReference type="PANTHER" id="PTHR37984:SF5">
    <property type="entry name" value="PROTEIN NYNRIN-LIKE"/>
    <property type="match status" value="1"/>
</dbReference>
<sequence>MMREEMEKLIDEMRTATASLMGVNEGVIVKNQGDQRKDNVSDEKKVPLILIHLFDIALMWHKLFIRLLGSDIVPWVDIRADQAISFYMVGLPTDIELVVRKFKPQTLSVAHSLSKLQSATNEEIKKKNKARLFPTPYSQVKQLSFMRQQQLYAKSSKGIFKAPQVEYLAHIITNQGAATDPHKVQALVDWLMPTTFKQLRGFLGLTEYYRRSVKNYASISMPLTALLNKNAFGWNGEVQTAFETLKCAMIQVISLQLPDFNETFLIETDAYGVGIGVVLQQNGHPVAFLSKTLAPEHQTLSTYDREFLDPQVFVRLENHQSCTNEMVSKAHGFDYDIMYKKGAENVVADALLRIHGQAETLQIGVTTLSSELYDKVKQGWQDDTDLKARIEKM</sequence>
<reference evidence="3" key="1">
    <citation type="journal article" date="2019" name="Sci. Rep.">
        <title>Draft genome of Tanacetum cinerariifolium, the natural source of mosquito coil.</title>
        <authorList>
            <person name="Yamashiro T."/>
            <person name="Shiraishi A."/>
            <person name="Satake H."/>
            <person name="Nakayama K."/>
        </authorList>
    </citation>
    <scope>NUCLEOTIDE SEQUENCE</scope>
</reference>
<dbReference type="PANTHER" id="PTHR37984">
    <property type="entry name" value="PROTEIN CBG26694"/>
    <property type="match status" value="1"/>
</dbReference>
<proteinExistence type="predicted"/>
<dbReference type="AlphaFoldDB" id="A0A6L2JXC6"/>
<protein>
    <recommendedName>
        <fullName evidence="2">Reverse transcriptase/retrotransposon-derived protein RNase H-like domain-containing protein</fullName>
    </recommendedName>
</protein>
<dbReference type="InterPro" id="IPR043128">
    <property type="entry name" value="Rev_trsase/Diguanyl_cyclase"/>
</dbReference>
<evidence type="ECO:0000259" key="2">
    <source>
        <dbReference type="Pfam" id="PF17919"/>
    </source>
</evidence>
<organism evidence="3">
    <name type="scientific">Tanacetum cinerariifolium</name>
    <name type="common">Dalmatian daisy</name>
    <name type="synonym">Chrysanthemum cinerariifolium</name>
    <dbReference type="NCBI Taxonomy" id="118510"/>
    <lineage>
        <taxon>Eukaryota</taxon>
        <taxon>Viridiplantae</taxon>
        <taxon>Streptophyta</taxon>
        <taxon>Embryophyta</taxon>
        <taxon>Tracheophyta</taxon>
        <taxon>Spermatophyta</taxon>
        <taxon>Magnoliopsida</taxon>
        <taxon>eudicotyledons</taxon>
        <taxon>Gunneridae</taxon>
        <taxon>Pentapetalae</taxon>
        <taxon>asterids</taxon>
        <taxon>campanulids</taxon>
        <taxon>Asterales</taxon>
        <taxon>Asteraceae</taxon>
        <taxon>Asteroideae</taxon>
        <taxon>Anthemideae</taxon>
        <taxon>Anthemidinae</taxon>
        <taxon>Tanacetum</taxon>
    </lineage>
</organism>
<evidence type="ECO:0000256" key="1">
    <source>
        <dbReference type="ARBA" id="ARBA00023268"/>
    </source>
</evidence>
<dbReference type="SUPFAM" id="SSF56672">
    <property type="entry name" value="DNA/RNA polymerases"/>
    <property type="match status" value="1"/>
</dbReference>
<gene>
    <name evidence="3" type="ORF">Tci_013681</name>
</gene>
<accession>A0A6L2JXC6</accession>
<dbReference type="InterPro" id="IPR050951">
    <property type="entry name" value="Retrovirus_Pol_polyprotein"/>
</dbReference>
<dbReference type="Gene3D" id="3.30.70.270">
    <property type="match status" value="1"/>
</dbReference>
<evidence type="ECO:0000313" key="3">
    <source>
        <dbReference type="EMBL" id="GEU41703.1"/>
    </source>
</evidence>
<feature type="domain" description="Reverse transcriptase/retrotransposon-derived protein RNase H-like" evidence="2">
    <location>
        <begin position="234"/>
        <end position="308"/>
    </location>
</feature>
<dbReference type="GO" id="GO:0003824">
    <property type="term" value="F:catalytic activity"/>
    <property type="evidence" value="ECO:0007669"/>
    <property type="project" value="UniProtKB-KW"/>
</dbReference>
<name>A0A6L2JXC6_TANCI</name>
<dbReference type="FunFam" id="3.30.70.270:FF:000020">
    <property type="entry name" value="Transposon Tf2-6 polyprotein-like Protein"/>
    <property type="match status" value="1"/>
</dbReference>
<keyword evidence="1" id="KW-0511">Multifunctional enzyme</keyword>
<dbReference type="InterPro" id="IPR043502">
    <property type="entry name" value="DNA/RNA_pol_sf"/>
</dbReference>
<dbReference type="EMBL" id="BKCJ010001472">
    <property type="protein sequence ID" value="GEU41703.1"/>
    <property type="molecule type" value="Genomic_DNA"/>
</dbReference>
<dbReference type="InterPro" id="IPR041577">
    <property type="entry name" value="RT_RNaseH_2"/>
</dbReference>